<protein>
    <submittedName>
        <fullName evidence="2">Uncharacterized protein</fullName>
    </submittedName>
</protein>
<feature type="compositionally biased region" description="Polar residues" evidence="1">
    <location>
        <begin position="21"/>
        <end position="30"/>
    </location>
</feature>
<keyword evidence="3" id="KW-1185">Reference proteome</keyword>
<organism evidence="2 3">
    <name type="scientific">Pleurodeles waltl</name>
    <name type="common">Iberian ribbed newt</name>
    <dbReference type="NCBI Taxonomy" id="8319"/>
    <lineage>
        <taxon>Eukaryota</taxon>
        <taxon>Metazoa</taxon>
        <taxon>Chordata</taxon>
        <taxon>Craniata</taxon>
        <taxon>Vertebrata</taxon>
        <taxon>Euteleostomi</taxon>
        <taxon>Amphibia</taxon>
        <taxon>Batrachia</taxon>
        <taxon>Caudata</taxon>
        <taxon>Salamandroidea</taxon>
        <taxon>Salamandridae</taxon>
        <taxon>Pleurodelinae</taxon>
        <taxon>Pleurodeles</taxon>
    </lineage>
</organism>
<comment type="caution">
    <text evidence="2">The sequence shown here is derived from an EMBL/GenBank/DDBJ whole genome shotgun (WGS) entry which is preliminary data.</text>
</comment>
<reference evidence="2" key="1">
    <citation type="journal article" date="2022" name="bioRxiv">
        <title>Sequencing and chromosome-scale assembly of the giantPleurodeles waltlgenome.</title>
        <authorList>
            <person name="Brown T."/>
            <person name="Elewa A."/>
            <person name="Iarovenko S."/>
            <person name="Subramanian E."/>
            <person name="Araus A.J."/>
            <person name="Petzold A."/>
            <person name="Susuki M."/>
            <person name="Suzuki K.-i.T."/>
            <person name="Hayashi T."/>
            <person name="Toyoda A."/>
            <person name="Oliveira C."/>
            <person name="Osipova E."/>
            <person name="Leigh N.D."/>
            <person name="Simon A."/>
            <person name="Yun M.H."/>
        </authorList>
    </citation>
    <scope>NUCLEOTIDE SEQUENCE</scope>
    <source>
        <strain evidence="2">20211129_DDA</strain>
        <tissue evidence="2">Liver</tissue>
    </source>
</reference>
<gene>
    <name evidence="2" type="ORF">NDU88_005902</name>
</gene>
<name>A0AAV7UKB3_PLEWA</name>
<dbReference type="EMBL" id="JANPWB010000005">
    <property type="protein sequence ID" value="KAJ1189151.1"/>
    <property type="molecule type" value="Genomic_DNA"/>
</dbReference>
<evidence type="ECO:0000313" key="3">
    <source>
        <dbReference type="Proteomes" id="UP001066276"/>
    </source>
</evidence>
<dbReference type="AlphaFoldDB" id="A0AAV7UKB3"/>
<feature type="region of interest" description="Disordered" evidence="1">
    <location>
        <begin position="21"/>
        <end position="40"/>
    </location>
</feature>
<dbReference type="Proteomes" id="UP001066276">
    <property type="component" value="Chromosome 3_1"/>
</dbReference>
<proteinExistence type="predicted"/>
<accession>A0AAV7UKB3</accession>
<evidence type="ECO:0000256" key="1">
    <source>
        <dbReference type="SAM" id="MobiDB-lite"/>
    </source>
</evidence>
<sequence>MVRNKWHPLQQLNKMDKYTVPRQTRGSLVSDSAEGGHWKDQDPLVEPSLGAIMTASQDLRGSLEPKLDAVTVDVTLLRADLRKSPRRIWDPFDLACTLWEAFKTLIRGHTENMIGGQKKELNMQAVNLKRGIATPEACFATRRVAEDDLQHQLRLKRYELRALAEYARAHALATQRQLYDVGDKSDKLLAWLNGRDLEKS</sequence>
<evidence type="ECO:0000313" key="2">
    <source>
        <dbReference type="EMBL" id="KAJ1189151.1"/>
    </source>
</evidence>